<dbReference type="InterPro" id="IPR001304">
    <property type="entry name" value="C-type_lectin-like"/>
</dbReference>
<feature type="domain" description="C-type lectin" evidence="5">
    <location>
        <begin position="33"/>
        <end position="158"/>
    </location>
</feature>
<dbReference type="EMBL" id="WUAV01000004">
    <property type="protein sequence ID" value="KAF1757849.1"/>
    <property type="molecule type" value="Genomic_DNA"/>
</dbReference>
<dbReference type="PANTHER" id="PTHR46490:SF6">
    <property type="entry name" value="ASIALOGLYCOPROTEIN RECEPTOR 1-LIKE-RELATED"/>
    <property type="match status" value="1"/>
</dbReference>
<evidence type="ECO:0000313" key="7">
    <source>
        <dbReference type="EMBL" id="KAF1757849.1"/>
    </source>
</evidence>
<name>E3MMC7_CAERE</name>
<dbReference type="Proteomes" id="UP000008281">
    <property type="component" value="Unassembled WGS sequence"/>
</dbReference>
<dbReference type="AlphaFoldDB" id="E3MMC7"/>
<protein>
    <recommendedName>
        <fullName evidence="5">C-type lectin domain-containing protein</fullName>
    </recommendedName>
</protein>
<keyword evidence="3" id="KW-0325">Glycoprotein</keyword>
<evidence type="ECO:0000313" key="6">
    <source>
        <dbReference type="EMBL" id="EFP04869.1"/>
    </source>
</evidence>
<proteinExistence type="predicted"/>
<keyword evidence="2" id="KW-1015">Disulfide bond</keyword>
<keyword evidence="4" id="KW-0732">Signal</keyword>
<feature type="signal peptide" evidence="4">
    <location>
        <begin position="1"/>
        <end position="18"/>
    </location>
</feature>
<sequence>MLFLTSILLLVFANLCSSVEVNPCDSTWHYYNKTGCCYKTSTDLGTWFDGSAICAKMHVGAHLASLRNEDESKFVAKTHRNGLDGIHAWTGLSQTQNANNWTFTDGSKPWSSFMTPYIFPNNHTSCVEIVDNWLVELFQNTGKTQPTFCYHYRKSLCKYCPVPVVPTIITTTTVRTPAARIEKAHPRSNQPELVSGCSSGLAANQVPVIPVSNATTPVPTTTKTTKAGIISAASLHTQNGNQSNKTRSI</sequence>
<dbReference type="Pfam" id="PF00059">
    <property type="entry name" value="Lectin_C"/>
    <property type="match status" value="1"/>
</dbReference>
<evidence type="ECO:0000256" key="2">
    <source>
        <dbReference type="ARBA" id="ARBA00023157"/>
    </source>
</evidence>
<dbReference type="OrthoDB" id="5791935at2759"/>
<keyword evidence="1" id="KW-0430">Lectin</keyword>
<dbReference type="SMART" id="SM00034">
    <property type="entry name" value="CLECT"/>
    <property type="match status" value="1"/>
</dbReference>
<dbReference type="Gene3D" id="3.10.100.10">
    <property type="entry name" value="Mannose-Binding Protein A, subunit A"/>
    <property type="match status" value="1"/>
</dbReference>
<dbReference type="InterPro" id="IPR016187">
    <property type="entry name" value="CTDL_fold"/>
</dbReference>
<dbReference type="OMA" id="ICERMHK"/>
<evidence type="ECO:0000313" key="8">
    <source>
        <dbReference type="Proteomes" id="UP000008281"/>
    </source>
</evidence>
<reference evidence="7 9" key="2">
    <citation type="submission" date="2019-12" db="EMBL/GenBank/DDBJ databases">
        <title>Chromosome-level assembly of the Caenorhabditis remanei genome.</title>
        <authorList>
            <person name="Teterina A.A."/>
            <person name="Willis J.H."/>
            <person name="Phillips P.C."/>
        </authorList>
    </citation>
    <scope>NUCLEOTIDE SEQUENCE [LARGE SCALE GENOMIC DNA]</scope>
    <source>
        <strain evidence="7 9">PX506</strain>
        <tissue evidence="7">Whole organism</tissue>
    </source>
</reference>
<evidence type="ECO:0000259" key="5">
    <source>
        <dbReference type="PROSITE" id="PS50041"/>
    </source>
</evidence>
<dbReference type="CDD" id="cd00037">
    <property type="entry name" value="CLECT"/>
    <property type="match status" value="1"/>
</dbReference>
<dbReference type="PROSITE" id="PS50041">
    <property type="entry name" value="C_TYPE_LECTIN_2"/>
    <property type="match status" value="1"/>
</dbReference>
<feature type="chain" id="PRO_5015089819" description="C-type lectin domain-containing protein" evidence="4">
    <location>
        <begin position="19"/>
        <end position="249"/>
    </location>
</feature>
<dbReference type="eggNOG" id="KOG4297">
    <property type="taxonomic scope" value="Eukaryota"/>
</dbReference>
<keyword evidence="8" id="KW-1185">Reference proteome</keyword>
<dbReference type="Proteomes" id="UP000483820">
    <property type="component" value="Chromosome IV"/>
</dbReference>
<evidence type="ECO:0000256" key="3">
    <source>
        <dbReference type="ARBA" id="ARBA00023180"/>
    </source>
</evidence>
<organism evidence="8">
    <name type="scientific">Caenorhabditis remanei</name>
    <name type="common">Caenorhabditis vulgaris</name>
    <dbReference type="NCBI Taxonomy" id="31234"/>
    <lineage>
        <taxon>Eukaryota</taxon>
        <taxon>Metazoa</taxon>
        <taxon>Ecdysozoa</taxon>
        <taxon>Nematoda</taxon>
        <taxon>Chromadorea</taxon>
        <taxon>Rhabditida</taxon>
        <taxon>Rhabditina</taxon>
        <taxon>Rhabditomorpha</taxon>
        <taxon>Rhabditoidea</taxon>
        <taxon>Rhabditidae</taxon>
        <taxon>Peloderinae</taxon>
        <taxon>Caenorhabditis</taxon>
    </lineage>
</organism>
<evidence type="ECO:0000256" key="1">
    <source>
        <dbReference type="ARBA" id="ARBA00022734"/>
    </source>
</evidence>
<reference evidence="6" key="1">
    <citation type="submission" date="2007-07" db="EMBL/GenBank/DDBJ databases">
        <title>PCAP assembly of the Caenorhabditis remanei genome.</title>
        <authorList>
            <consortium name="The Caenorhabditis remanei Sequencing Consortium"/>
            <person name="Wilson R.K."/>
        </authorList>
    </citation>
    <scope>NUCLEOTIDE SEQUENCE [LARGE SCALE GENOMIC DNA]</scope>
    <source>
        <strain evidence="6">PB4641</strain>
    </source>
</reference>
<dbReference type="InterPro" id="IPR016186">
    <property type="entry name" value="C-type_lectin-like/link_sf"/>
</dbReference>
<evidence type="ECO:0000313" key="9">
    <source>
        <dbReference type="Proteomes" id="UP000483820"/>
    </source>
</evidence>
<dbReference type="InterPro" id="IPR052309">
    <property type="entry name" value="C-type_Lectin_Domain_Fam1"/>
</dbReference>
<dbReference type="EMBL" id="DS268456">
    <property type="protein sequence ID" value="EFP04869.1"/>
    <property type="molecule type" value="Genomic_DNA"/>
</dbReference>
<dbReference type="HOGENOM" id="CLU_105551_0_0_1"/>
<dbReference type="PANTHER" id="PTHR46490">
    <property type="entry name" value="C-TYPE LECTIN DOMAIN FAMILY 12 MEMBER A-RELATED"/>
    <property type="match status" value="1"/>
</dbReference>
<dbReference type="SUPFAM" id="SSF56436">
    <property type="entry name" value="C-type lectin-like"/>
    <property type="match status" value="1"/>
</dbReference>
<gene>
    <name evidence="6" type="ORF">CRE_30040</name>
    <name evidence="7" type="ORF">GCK72_014306</name>
</gene>
<accession>E3MMC7</accession>
<dbReference type="GO" id="GO:0030246">
    <property type="term" value="F:carbohydrate binding"/>
    <property type="evidence" value="ECO:0007669"/>
    <property type="project" value="UniProtKB-KW"/>
</dbReference>
<evidence type="ECO:0000256" key="4">
    <source>
        <dbReference type="SAM" id="SignalP"/>
    </source>
</evidence>